<gene>
    <name evidence="1" type="ORF">AVEN_244768_1</name>
</gene>
<reference evidence="1 2" key="1">
    <citation type="journal article" date="2019" name="Sci. Rep.">
        <title>Orb-weaving spider Araneus ventricosus genome elucidates the spidroin gene catalogue.</title>
        <authorList>
            <person name="Kono N."/>
            <person name="Nakamura H."/>
            <person name="Ohtoshi R."/>
            <person name="Moran D.A.P."/>
            <person name="Shinohara A."/>
            <person name="Yoshida Y."/>
            <person name="Fujiwara M."/>
            <person name="Mori M."/>
            <person name="Tomita M."/>
            <person name="Arakawa K."/>
        </authorList>
    </citation>
    <scope>NUCLEOTIDE SEQUENCE [LARGE SCALE GENOMIC DNA]</scope>
</reference>
<name>A0A4Y2BRG6_ARAVE</name>
<organism evidence="1 2">
    <name type="scientific">Araneus ventricosus</name>
    <name type="common">Orbweaver spider</name>
    <name type="synonym">Epeira ventricosa</name>
    <dbReference type="NCBI Taxonomy" id="182803"/>
    <lineage>
        <taxon>Eukaryota</taxon>
        <taxon>Metazoa</taxon>
        <taxon>Ecdysozoa</taxon>
        <taxon>Arthropoda</taxon>
        <taxon>Chelicerata</taxon>
        <taxon>Arachnida</taxon>
        <taxon>Araneae</taxon>
        <taxon>Araneomorphae</taxon>
        <taxon>Entelegynae</taxon>
        <taxon>Araneoidea</taxon>
        <taxon>Araneidae</taxon>
        <taxon>Araneus</taxon>
    </lineage>
</organism>
<comment type="caution">
    <text evidence="1">The sequence shown here is derived from an EMBL/GenBank/DDBJ whole genome shotgun (WGS) entry which is preliminary data.</text>
</comment>
<evidence type="ECO:0000313" key="1">
    <source>
        <dbReference type="EMBL" id="GBL94790.1"/>
    </source>
</evidence>
<accession>A0A4Y2BRG6</accession>
<protein>
    <submittedName>
        <fullName evidence="1">Uncharacterized protein</fullName>
    </submittedName>
</protein>
<dbReference type="Proteomes" id="UP000499080">
    <property type="component" value="Unassembled WGS sequence"/>
</dbReference>
<sequence>MILSPLPVIISGFVCVKVAPGMVYVQPLIVIHFRKQKTHQAFDKMASGVVRVSGFPGHNMIFPPLPVIMSGLVCVKVARGMVFVDPLIVIHFRKQQTHQPFAKMAGGVVRVLNSFKIFVEISETGVEQFDVVQSEEEIWLKRSYIWIQQCQISTMCVCIRRNSSSPLHKKQEMPRRF</sequence>
<evidence type="ECO:0000313" key="2">
    <source>
        <dbReference type="Proteomes" id="UP000499080"/>
    </source>
</evidence>
<dbReference type="AlphaFoldDB" id="A0A4Y2BRG6"/>
<keyword evidence="2" id="KW-1185">Reference proteome</keyword>
<proteinExistence type="predicted"/>
<dbReference type="EMBL" id="BGPR01000105">
    <property type="protein sequence ID" value="GBL94790.1"/>
    <property type="molecule type" value="Genomic_DNA"/>
</dbReference>